<accession>A0A1M7YK33</accession>
<feature type="coiled-coil region" evidence="10">
    <location>
        <begin position="352"/>
        <end position="379"/>
    </location>
</feature>
<dbReference type="SUPFAM" id="SSF81301">
    <property type="entry name" value="Nucleotidyltransferase"/>
    <property type="match status" value="1"/>
</dbReference>
<dbReference type="SUPFAM" id="SSF81891">
    <property type="entry name" value="Poly A polymerase C-terminal region-like"/>
    <property type="match status" value="1"/>
</dbReference>
<evidence type="ECO:0000256" key="8">
    <source>
        <dbReference type="ARBA" id="ARBA00022884"/>
    </source>
</evidence>
<feature type="domain" description="Poly A polymerase head" evidence="11">
    <location>
        <begin position="23"/>
        <end position="143"/>
    </location>
</feature>
<dbReference type="InterPro" id="IPR050264">
    <property type="entry name" value="Bact_CCA-adding_enz_type3_sf"/>
</dbReference>
<evidence type="ECO:0000256" key="6">
    <source>
        <dbReference type="ARBA" id="ARBA00022741"/>
    </source>
</evidence>
<dbReference type="InterPro" id="IPR032828">
    <property type="entry name" value="PolyA_RNA-bd"/>
</dbReference>
<dbReference type="GO" id="GO:0008033">
    <property type="term" value="P:tRNA processing"/>
    <property type="evidence" value="ECO:0007669"/>
    <property type="project" value="UniProtKB-KW"/>
</dbReference>
<dbReference type="GO" id="GO:0016779">
    <property type="term" value="F:nucleotidyltransferase activity"/>
    <property type="evidence" value="ECO:0007669"/>
    <property type="project" value="UniProtKB-KW"/>
</dbReference>
<dbReference type="Pfam" id="PF01743">
    <property type="entry name" value="PolyA_pol"/>
    <property type="match status" value="1"/>
</dbReference>
<dbReference type="InterPro" id="IPR032810">
    <property type="entry name" value="CCA-adding_enz_C"/>
</dbReference>
<dbReference type="GO" id="GO:0000049">
    <property type="term" value="F:tRNA binding"/>
    <property type="evidence" value="ECO:0007669"/>
    <property type="project" value="TreeGrafter"/>
</dbReference>
<dbReference type="InterPro" id="IPR043519">
    <property type="entry name" value="NT_sf"/>
</dbReference>
<keyword evidence="4" id="KW-0548">Nucleotidyltransferase</keyword>
<dbReference type="PANTHER" id="PTHR46173:SF1">
    <property type="entry name" value="CCA TRNA NUCLEOTIDYLTRANSFERASE 1, MITOCHONDRIAL"/>
    <property type="match status" value="1"/>
</dbReference>
<name>A0A1M7YK33_9FIRM</name>
<keyword evidence="7" id="KW-0460">Magnesium</keyword>
<dbReference type="InterPro" id="IPR002646">
    <property type="entry name" value="PolA_pol_head_dom"/>
</dbReference>
<comment type="similarity">
    <text evidence="9">Belongs to the tRNA nucleotidyltransferase/poly(A) polymerase family.</text>
</comment>
<keyword evidence="6" id="KW-0547">Nucleotide-binding</keyword>
<keyword evidence="10" id="KW-0175">Coiled coil</keyword>
<dbReference type="PANTHER" id="PTHR46173">
    <property type="entry name" value="CCA TRNA NUCLEOTIDYLTRANSFERASE 1, MITOCHONDRIAL"/>
    <property type="match status" value="1"/>
</dbReference>
<evidence type="ECO:0000256" key="2">
    <source>
        <dbReference type="ARBA" id="ARBA00022679"/>
    </source>
</evidence>
<keyword evidence="15" id="KW-1185">Reference proteome</keyword>
<comment type="cofactor">
    <cofactor evidence="1">
        <name>Mg(2+)</name>
        <dbReference type="ChEBI" id="CHEBI:18420"/>
    </cofactor>
</comment>
<keyword evidence="8 9" id="KW-0694">RNA-binding</keyword>
<dbReference type="CDD" id="cd05398">
    <property type="entry name" value="NT_ClassII-CCAase"/>
    <property type="match status" value="1"/>
</dbReference>
<evidence type="ECO:0000256" key="7">
    <source>
        <dbReference type="ARBA" id="ARBA00022842"/>
    </source>
</evidence>
<feature type="domain" description="tRNA nucleotidyltransferase/poly(A) polymerase RNA and SrmB- binding" evidence="12">
    <location>
        <begin position="170"/>
        <end position="230"/>
    </location>
</feature>
<evidence type="ECO:0000256" key="3">
    <source>
        <dbReference type="ARBA" id="ARBA00022694"/>
    </source>
</evidence>
<protein>
    <submittedName>
        <fullName evidence="14">tRNA nucleotidyltransferase (CCA-adding enzyme)</fullName>
    </submittedName>
</protein>
<dbReference type="Pfam" id="PF13735">
    <property type="entry name" value="tRNA_NucTran2_2"/>
    <property type="match status" value="1"/>
</dbReference>
<dbReference type="Gene3D" id="1.10.3090.10">
    <property type="entry name" value="cca-adding enzyme, domain 2"/>
    <property type="match status" value="1"/>
</dbReference>
<evidence type="ECO:0000259" key="13">
    <source>
        <dbReference type="Pfam" id="PF13735"/>
    </source>
</evidence>
<evidence type="ECO:0000259" key="12">
    <source>
        <dbReference type="Pfam" id="PF12627"/>
    </source>
</evidence>
<evidence type="ECO:0000256" key="10">
    <source>
        <dbReference type="SAM" id="Coils"/>
    </source>
</evidence>
<dbReference type="OrthoDB" id="9805698at2"/>
<dbReference type="Proteomes" id="UP000184612">
    <property type="component" value="Unassembled WGS sequence"/>
</dbReference>
<dbReference type="Pfam" id="PF12627">
    <property type="entry name" value="PolyA_pol_RNAbd"/>
    <property type="match status" value="1"/>
</dbReference>
<keyword evidence="3" id="KW-0819">tRNA processing</keyword>
<evidence type="ECO:0000313" key="15">
    <source>
        <dbReference type="Proteomes" id="UP000184612"/>
    </source>
</evidence>
<keyword evidence="2 9" id="KW-0808">Transferase</keyword>
<dbReference type="GO" id="GO:0000166">
    <property type="term" value="F:nucleotide binding"/>
    <property type="evidence" value="ECO:0007669"/>
    <property type="project" value="UniProtKB-KW"/>
</dbReference>
<evidence type="ECO:0000256" key="1">
    <source>
        <dbReference type="ARBA" id="ARBA00001946"/>
    </source>
</evidence>
<gene>
    <name evidence="14" type="ORF">SAMN02745217_03894</name>
</gene>
<dbReference type="Gene3D" id="3.30.460.10">
    <property type="entry name" value="Beta Polymerase, domain 2"/>
    <property type="match status" value="1"/>
</dbReference>
<dbReference type="GO" id="GO:0046872">
    <property type="term" value="F:metal ion binding"/>
    <property type="evidence" value="ECO:0007669"/>
    <property type="project" value="UniProtKB-KW"/>
</dbReference>
<evidence type="ECO:0000256" key="5">
    <source>
        <dbReference type="ARBA" id="ARBA00022723"/>
    </source>
</evidence>
<reference evidence="14 15" key="1">
    <citation type="submission" date="2016-12" db="EMBL/GenBank/DDBJ databases">
        <authorList>
            <person name="Song W.-J."/>
            <person name="Kurnit D.M."/>
        </authorList>
    </citation>
    <scope>NUCLEOTIDE SEQUENCE [LARGE SCALE GENOMIC DNA]</scope>
    <source>
        <strain evidence="14 15">DSM 12503</strain>
    </source>
</reference>
<dbReference type="AlphaFoldDB" id="A0A1M7YK33"/>
<keyword evidence="5" id="KW-0479">Metal-binding</keyword>
<dbReference type="EMBL" id="FRFD01000012">
    <property type="protein sequence ID" value="SHO52974.1"/>
    <property type="molecule type" value="Genomic_DNA"/>
</dbReference>
<evidence type="ECO:0000313" key="14">
    <source>
        <dbReference type="EMBL" id="SHO52974.1"/>
    </source>
</evidence>
<evidence type="ECO:0000256" key="9">
    <source>
        <dbReference type="RuleBase" id="RU003953"/>
    </source>
</evidence>
<sequence length="432" mass="49046">MRIQLPKDVDYIIKELQKQGYEAYAVGGCVRDVILGREPEDWDITTSASPMQVKGIFKRTVDTGILHGTVTVMLDKTGYEVTTYRIDGEYEDSRHPKEVTYTPYISEDLMRRDFTINAMAYNEESGLVDIFEGLKDIEEGRIRCVGSAKKRFDEDALRILRAVRFSAQLGFHIEKETLLAAREMAKNLENISAERIRTEINKLLLSPNPDRLLIAYELGITEVVFTEFDRMMTEGKPVLKGEEPLGIFALRGVKLIRDAGSFCGKGKESLILAWAMLLHGLLAEEGKEVLKRLKFDNETVDYVYRLITWYGYEFTLTPYGMRKAANTIGKDLMEMLFQMKAALILAEEGNLLNEKGKKLEEAKELYEEILKKQECIELKDMMLNGKDLIELGFKPGKAMGQVLGELLETVLTDPDLNTRESLIALAAEKILP</sequence>
<proteinExistence type="inferred from homology"/>
<evidence type="ECO:0000256" key="4">
    <source>
        <dbReference type="ARBA" id="ARBA00022695"/>
    </source>
</evidence>
<dbReference type="RefSeq" id="WP_073590529.1">
    <property type="nucleotide sequence ID" value="NZ_FRFD01000012.1"/>
</dbReference>
<organism evidence="14 15">
    <name type="scientific">Anaerocolumna xylanovorans DSM 12503</name>
    <dbReference type="NCBI Taxonomy" id="1121345"/>
    <lineage>
        <taxon>Bacteria</taxon>
        <taxon>Bacillati</taxon>
        <taxon>Bacillota</taxon>
        <taxon>Clostridia</taxon>
        <taxon>Lachnospirales</taxon>
        <taxon>Lachnospiraceae</taxon>
        <taxon>Anaerocolumna</taxon>
    </lineage>
</organism>
<dbReference type="STRING" id="1121345.SAMN02745217_03894"/>
<feature type="domain" description="CCA-adding enzyme C-terminal" evidence="13">
    <location>
        <begin position="271"/>
        <end position="425"/>
    </location>
</feature>
<evidence type="ECO:0000259" key="11">
    <source>
        <dbReference type="Pfam" id="PF01743"/>
    </source>
</evidence>